<name>A0A9D1PJN8_9FIRM</name>
<dbReference type="GO" id="GO:0015562">
    <property type="term" value="F:efflux transmembrane transporter activity"/>
    <property type="evidence" value="ECO:0007669"/>
    <property type="project" value="InterPro"/>
</dbReference>
<feature type="coiled-coil region" evidence="1">
    <location>
        <begin position="360"/>
        <end position="425"/>
    </location>
</feature>
<reference evidence="3" key="2">
    <citation type="submission" date="2021-04" db="EMBL/GenBank/DDBJ databases">
        <authorList>
            <person name="Gilroy R."/>
        </authorList>
    </citation>
    <scope>NUCLEOTIDE SEQUENCE</scope>
    <source>
        <strain evidence="3">CHK193-4272</strain>
    </source>
</reference>
<accession>A0A9D1PJN8</accession>
<gene>
    <name evidence="3" type="ORF">H9746_09130</name>
</gene>
<dbReference type="InterPro" id="IPR010131">
    <property type="entry name" value="MdtP/NodT-like"/>
</dbReference>
<dbReference type="PANTHER" id="PTHR30203">
    <property type="entry name" value="OUTER MEMBRANE CATION EFFLUX PROTEIN"/>
    <property type="match status" value="1"/>
</dbReference>
<proteinExistence type="predicted"/>
<reference evidence="3" key="1">
    <citation type="journal article" date="2021" name="PeerJ">
        <title>Extensive microbial diversity within the chicken gut microbiome revealed by metagenomics and culture.</title>
        <authorList>
            <person name="Gilroy R."/>
            <person name="Ravi A."/>
            <person name="Getino M."/>
            <person name="Pursley I."/>
            <person name="Horton D.L."/>
            <person name="Alikhan N.F."/>
            <person name="Baker D."/>
            <person name="Gharbi K."/>
            <person name="Hall N."/>
            <person name="Watson M."/>
            <person name="Adriaenssens E.M."/>
            <person name="Foster-Nyarko E."/>
            <person name="Jarju S."/>
            <person name="Secka A."/>
            <person name="Antonio M."/>
            <person name="Oren A."/>
            <person name="Chaudhuri R.R."/>
            <person name="La Ragione R."/>
            <person name="Hildebrand F."/>
            <person name="Pallen M.J."/>
        </authorList>
    </citation>
    <scope>NUCLEOTIDE SEQUENCE</scope>
    <source>
        <strain evidence="3">CHK193-4272</strain>
    </source>
</reference>
<dbReference type="Proteomes" id="UP000886808">
    <property type="component" value="Unassembled WGS sequence"/>
</dbReference>
<comment type="caution">
    <text evidence="3">The sequence shown here is derived from an EMBL/GenBank/DDBJ whole genome shotgun (WGS) entry which is preliminary data.</text>
</comment>
<keyword evidence="2" id="KW-0732">Signal</keyword>
<keyword evidence="1" id="KW-0175">Coiled coil</keyword>
<dbReference type="SUPFAM" id="SSF56954">
    <property type="entry name" value="Outer membrane efflux proteins (OEP)"/>
    <property type="match status" value="1"/>
</dbReference>
<feature type="chain" id="PRO_5038974425" evidence="2">
    <location>
        <begin position="24"/>
        <end position="441"/>
    </location>
</feature>
<evidence type="ECO:0000256" key="2">
    <source>
        <dbReference type="SAM" id="SignalP"/>
    </source>
</evidence>
<protein>
    <submittedName>
        <fullName evidence="3">TolC family protein</fullName>
    </submittedName>
</protein>
<dbReference type="Gene3D" id="1.20.1600.10">
    <property type="entry name" value="Outer membrane efflux proteins (OEP)"/>
    <property type="match status" value="2"/>
</dbReference>
<dbReference type="AlphaFoldDB" id="A0A9D1PJN8"/>
<organism evidence="3 4">
    <name type="scientific">Candidatus Butyricicoccus avistercoris</name>
    <dbReference type="NCBI Taxonomy" id="2838518"/>
    <lineage>
        <taxon>Bacteria</taxon>
        <taxon>Bacillati</taxon>
        <taxon>Bacillota</taxon>
        <taxon>Clostridia</taxon>
        <taxon>Eubacteriales</taxon>
        <taxon>Butyricicoccaceae</taxon>
        <taxon>Butyricicoccus</taxon>
    </lineage>
</organism>
<dbReference type="PANTHER" id="PTHR30203:SF30">
    <property type="entry name" value="OUTER MEMBRANE PROTEIN-RELATED"/>
    <property type="match status" value="1"/>
</dbReference>
<evidence type="ECO:0000313" key="3">
    <source>
        <dbReference type="EMBL" id="HIV62980.1"/>
    </source>
</evidence>
<dbReference type="EMBL" id="DXIE01000053">
    <property type="protein sequence ID" value="HIV62980.1"/>
    <property type="molecule type" value="Genomic_DNA"/>
</dbReference>
<evidence type="ECO:0000256" key="1">
    <source>
        <dbReference type="SAM" id="Coils"/>
    </source>
</evidence>
<feature type="signal peptide" evidence="2">
    <location>
        <begin position="1"/>
        <end position="23"/>
    </location>
</feature>
<feature type="coiled-coil region" evidence="1">
    <location>
        <begin position="64"/>
        <end position="135"/>
    </location>
</feature>
<sequence length="441" mass="48858">MYIKNISAILLSGLLLSGMSANALTPQMTNNIILSSGFYSIKGVLEANNVPTTPPVQDSQSVTFNSLENKIRTYNQSIKSFEKTLASINSTDVSLQFDKQRFQYSEQNQALQKQVDAYKQAINQLQQAIPSADEATKSALTAQIGAMTILQKQAEGTITANNAIVAGLNDAEEDAENELAETYTSTKKQLDNAADQIVMGAQTQYITLVTIDNNITALERSISAIDRTTPVMEKQLEIGMVSELDLKTLQNQRDTAQSSLESIINQKETLQNSLSVMLGNDANTTVTVEGLPDISYDIKKINYTQDLESAMKNSYTIWQKQDALRKASNDYEDDVTSTLDAYDAAKLDLEAAKVQTENSFKALYETLLEKQRLLEQANENLTLAEQNFKVSEVKYNIGNISKLEYENAKDTLESSKDAIKTAEVELFTAYNNYQWGIKGVI</sequence>
<evidence type="ECO:0000313" key="4">
    <source>
        <dbReference type="Proteomes" id="UP000886808"/>
    </source>
</evidence>